<dbReference type="EMBL" id="FNAS01000001">
    <property type="protein sequence ID" value="SDD87142.1"/>
    <property type="molecule type" value="Genomic_DNA"/>
</dbReference>
<dbReference type="SMART" id="SM00047">
    <property type="entry name" value="LYZ2"/>
    <property type="match status" value="1"/>
</dbReference>
<keyword evidence="5" id="KW-1185">Reference proteome</keyword>
<name>A0A1G6YA12_9FLAO</name>
<dbReference type="AlphaFoldDB" id="A0A1G6YA12"/>
<feature type="chain" id="PRO_5011494854" evidence="2">
    <location>
        <begin position="27"/>
        <end position="157"/>
    </location>
</feature>
<gene>
    <name evidence="4" type="ORF">SAMN05421544_10183</name>
</gene>
<feature type="signal peptide" evidence="2">
    <location>
        <begin position="1"/>
        <end position="26"/>
    </location>
</feature>
<dbReference type="STRING" id="1071918.SAMN05421544_10183"/>
<evidence type="ECO:0000313" key="5">
    <source>
        <dbReference type="Proteomes" id="UP000198517"/>
    </source>
</evidence>
<keyword evidence="1 4" id="KW-0378">Hydrolase</keyword>
<proteinExistence type="predicted"/>
<dbReference type="Proteomes" id="UP000198517">
    <property type="component" value="Unassembled WGS sequence"/>
</dbReference>
<dbReference type="PANTHER" id="PTHR33308">
    <property type="entry name" value="PEPTIDOGLYCAN HYDROLASE FLGJ"/>
    <property type="match status" value="1"/>
</dbReference>
<feature type="domain" description="Mannosyl-glycoprotein endo-beta-N-acetylglucosamidase-like" evidence="3">
    <location>
        <begin position="19"/>
        <end position="152"/>
    </location>
</feature>
<dbReference type="PANTHER" id="PTHR33308:SF9">
    <property type="entry name" value="PEPTIDOGLYCAN HYDROLASE FLGJ"/>
    <property type="match status" value="1"/>
</dbReference>
<protein>
    <submittedName>
        <fullName evidence="4">Flagellum-specific peptidoglycan hydrolase FlgJ</fullName>
    </submittedName>
</protein>
<dbReference type="GO" id="GO:0004040">
    <property type="term" value="F:amidase activity"/>
    <property type="evidence" value="ECO:0007669"/>
    <property type="project" value="InterPro"/>
</dbReference>
<dbReference type="InterPro" id="IPR051056">
    <property type="entry name" value="Glycosyl_Hydrolase_73"/>
</dbReference>
<keyword evidence="2" id="KW-0732">Signal</keyword>
<accession>A0A1G6YA12</accession>
<dbReference type="Gene3D" id="1.10.530.10">
    <property type="match status" value="1"/>
</dbReference>
<sequence length="157" mass="17822">MINKISSLKVVLICLVLSFLSLNLHAQSHSYIDKNKDMANELSIKYGIPSSVILAVAFVESGAGTSKNAKILKNHFGIVGKNTVNRSRYRSFKSVRASYEAFCKLLSRKKYYARLKGKKNFSEWVHAIAEAGYTTVPKEWIRRVTFVNKKFNLSRLD</sequence>
<organism evidence="4 5">
    <name type="scientific">Riemerella columbipharyngis</name>
    <dbReference type="NCBI Taxonomy" id="1071918"/>
    <lineage>
        <taxon>Bacteria</taxon>
        <taxon>Pseudomonadati</taxon>
        <taxon>Bacteroidota</taxon>
        <taxon>Flavobacteriia</taxon>
        <taxon>Flavobacteriales</taxon>
        <taxon>Weeksellaceae</taxon>
        <taxon>Riemerella</taxon>
    </lineage>
</organism>
<evidence type="ECO:0000313" key="4">
    <source>
        <dbReference type="EMBL" id="SDD87142.1"/>
    </source>
</evidence>
<dbReference type="InterPro" id="IPR002901">
    <property type="entry name" value="MGlyc_endo_b_GlcNAc-like_dom"/>
</dbReference>
<dbReference type="Pfam" id="PF01832">
    <property type="entry name" value="Glucosaminidase"/>
    <property type="match status" value="1"/>
</dbReference>
<evidence type="ECO:0000259" key="3">
    <source>
        <dbReference type="SMART" id="SM00047"/>
    </source>
</evidence>
<evidence type="ECO:0000256" key="1">
    <source>
        <dbReference type="ARBA" id="ARBA00022801"/>
    </source>
</evidence>
<evidence type="ECO:0000256" key="2">
    <source>
        <dbReference type="SAM" id="SignalP"/>
    </source>
</evidence>
<dbReference type="OrthoDB" id="1371721at2"/>
<reference evidence="4 5" key="1">
    <citation type="submission" date="2016-10" db="EMBL/GenBank/DDBJ databases">
        <authorList>
            <person name="de Groot N.N."/>
        </authorList>
    </citation>
    <scope>NUCLEOTIDE SEQUENCE [LARGE SCALE GENOMIC DNA]</scope>
    <source>
        <strain evidence="4 5">DSM 24015</strain>
    </source>
</reference>